<name>A0A9P9DPW9_9HYPO</name>
<dbReference type="Proteomes" id="UP000738349">
    <property type="component" value="Unassembled WGS sequence"/>
</dbReference>
<dbReference type="EMBL" id="JAGMUV010000023">
    <property type="protein sequence ID" value="KAH7123113.1"/>
    <property type="molecule type" value="Genomic_DNA"/>
</dbReference>
<sequence>MEVSPTIHDGTEFLDESLWYPSDEMSPSAQSCRGHTPQPGAETAILQTGCSINKIYPLIDNYEKAKVVAAMALNLLVFDGKLHHSRNNWACPFGHCKENFADAQTLMRHVPGCPHFSSDKVYCNCCNKDDCFADQSHNDGFCGGEEDNNTPCHEKNSTMKAKTMRKLTNITGFFTRSRPASRCSSRGLEHTVSPVSSTGRRQSVLSAMTLTSRPSSTPRKQSVIGSPEPARQLAVPGSTIEPCCEMDAVSSVLCEVSGASVIAELPDSELPNSGHRSGAGSSSHRSDSGFSELSNLSMDCTAPMFADMGDMTESPTEDLSMEARIPSWDALQEANPTFSRQVPHETPTSHFPFPSAKAHQPLSEYRSEQHRQSWTFVQELSPQPGIQRSSRSAQCGMHTTDSIPTSNHASFAMHTLNSGFQPGASSSSWEFMTSQYRQGSGDSGLSDDSYTMVRPGAADSLSQPGRGRQSRSCGAALSIMTVGTRPDFYSPPVEMDGMHCPHCSYRPKGKQTGRKANLNKHIKNQHESEKIPCPDCEKEFSRKDNLATHQASACKRRLSRGEFPSARQHAELETGCDWAGGRNLHTAKRVRQDSRGGVW</sequence>
<keyword evidence="1" id="KW-0863">Zinc-finger</keyword>
<feature type="domain" description="C2H2-type" evidence="3">
    <location>
        <begin position="531"/>
        <end position="564"/>
    </location>
</feature>
<evidence type="ECO:0000313" key="4">
    <source>
        <dbReference type="EMBL" id="KAH7123113.1"/>
    </source>
</evidence>
<evidence type="ECO:0000256" key="1">
    <source>
        <dbReference type="PROSITE-ProRule" id="PRU00042"/>
    </source>
</evidence>
<comment type="caution">
    <text evidence="4">The sequence shown here is derived from an EMBL/GenBank/DDBJ whole genome shotgun (WGS) entry which is preliminary data.</text>
</comment>
<dbReference type="AlphaFoldDB" id="A0A9P9DPW9"/>
<keyword evidence="1" id="KW-0479">Metal-binding</keyword>
<dbReference type="Pfam" id="PF00096">
    <property type="entry name" value="zf-C2H2"/>
    <property type="match status" value="1"/>
</dbReference>
<feature type="region of interest" description="Disordered" evidence="2">
    <location>
        <begin position="265"/>
        <end position="293"/>
    </location>
</feature>
<keyword evidence="1" id="KW-0862">Zinc</keyword>
<keyword evidence="5" id="KW-1185">Reference proteome</keyword>
<gene>
    <name evidence="4" type="ORF">EDB81DRAFT_226457</name>
</gene>
<proteinExistence type="predicted"/>
<protein>
    <recommendedName>
        <fullName evidence="3">C2H2-type domain-containing protein</fullName>
    </recommendedName>
</protein>
<dbReference type="SMART" id="SM00355">
    <property type="entry name" value="ZnF_C2H2"/>
    <property type="match status" value="3"/>
</dbReference>
<organism evidence="4 5">
    <name type="scientific">Dactylonectria macrodidyma</name>
    <dbReference type="NCBI Taxonomy" id="307937"/>
    <lineage>
        <taxon>Eukaryota</taxon>
        <taxon>Fungi</taxon>
        <taxon>Dikarya</taxon>
        <taxon>Ascomycota</taxon>
        <taxon>Pezizomycotina</taxon>
        <taxon>Sordariomycetes</taxon>
        <taxon>Hypocreomycetidae</taxon>
        <taxon>Hypocreales</taxon>
        <taxon>Nectriaceae</taxon>
        <taxon>Dactylonectria</taxon>
    </lineage>
</organism>
<feature type="compositionally biased region" description="Low complexity" evidence="2">
    <location>
        <begin position="273"/>
        <end position="291"/>
    </location>
</feature>
<feature type="compositionally biased region" description="Low complexity" evidence="2">
    <location>
        <begin position="439"/>
        <end position="449"/>
    </location>
</feature>
<dbReference type="PROSITE" id="PS00028">
    <property type="entry name" value="ZINC_FINGER_C2H2_1"/>
    <property type="match status" value="1"/>
</dbReference>
<evidence type="ECO:0000259" key="3">
    <source>
        <dbReference type="PROSITE" id="PS50157"/>
    </source>
</evidence>
<dbReference type="OrthoDB" id="654211at2759"/>
<accession>A0A9P9DPW9</accession>
<dbReference type="PROSITE" id="PS50157">
    <property type="entry name" value="ZINC_FINGER_C2H2_2"/>
    <property type="match status" value="1"/>
</dbReference>
<evidence type="ECO:0000256" key="2">
    <source>
        <dbReference type="SAM" id="MobiDB-lite"/>
    </source>
</evidence>
<dbReference type="GO" id="GO:0008270">
    <property type="term" value="F:zinc ion binding"/>
    <property type="evidence" value="ECO:0007669"/>
    <property type="project" value="UniProtKB-KW"/>
</dbReference>
<feature type="region of interest" description="Disordered" evidence="2">
    <location>
        <begin position="435"/>
        <end position="473"/>
    </location>
</feature>
<feature type="region of interest" description="Disordered" evidence="2">
    <location>
        <begin position="209"/>
        <end position="234"/>
    </location>
</feature>
<reference evidence="4" key="1">
    <citation type="journal article" date="2021" name="Nat. Commun.">
        <title>Genetic determinants of endophytism in the Arabidopsis root mycobiome.</title>
        <authorList>
            <person name="Mesny F."/>
            <person name="Miyauchi S."/>
            <person name="Thiergart T."/>
            <person name="Pickel B."/>
            <person name="Atanasova L."/>
            <person name="Karlsson M."/>
            <person name="Huettel B."/>
            <person name="Barry K.W."/>
            <person name="Haridas S."/>
            <person name="Chen C."/>
            <person name="Bauer D."/>
            <person name="Andreopoulos W."/>
            <person name="Pangilinan J."/>
            <person name="LaButti K."/>
            <person name="Riley R."/>
            <person name="Lipzen A."/>
            <person name="Clum A."/>
            <person name="Drula E."/>
            <person name="Henrissat B."/>
            <person name="Kohler A."/>
            <person name="Grigoriev I.V."/>
            <person name="Martin F.M."/>
            <person name="Hacquard S."/>
        </authorList>
    </citation>
    <scope>NUCLEOTIDE SEQUENCE</scope>
    <source>
        <strain evidence="4">MPI-CAGE-AT-0147</strain>
    </source>
</reference>
<evidence type="ECO:0000313" key="5">
    <source>
        <dbReference type="Proteomes" id="UP000738349"/>
    </source>
</evidence>
<dbReference type="Gene3D" id="3.30.160.60">
    <property type="entry name" value="Classic Zinc Finger"/>
    <property type="match status" value="1"/>
</dbReference>
<feature type="compositionally biased region" description="Polar residues" evidence="2">
    <location>
        <begin position="209"/>
        <end position="224"/>
    </location>
</feature>
<dbReference type="InterPro" id="IPR013087">
    <property type="entry name" value="Znf_C2H2_type"/>
</dbReference>